<dbReference type="Proteomes" id="UP001180020">
    <property type="component" value="Unassembled WGS sequence"/>
</dbReference>
<dbReference type="GO" id="GO:0042973">
    <property type="term" value="F:glucan endo-1,3-beta-D-glucosidase activity"/>
    <property type="evidence" value="ECO:0007669"/>
    <property type="project" value="UniProtKB-EC"/>
</dbReference>
<evidence type="ECO:0000256" key="5">
    <source>
        <dbReference type="ARBA" id="ARBA00022801"/>
    </source>
</evidence>
<comment type="caution">
    <text evidence="8">The sequence shown here is derived from an EMBL/GenBank/DDBJ whole genome shotgun (WGS) entry which is preliminary data.</text>
</comment>
<reference evidence="8" key="2">
    <citation type="submission" date="2023-06" db="EMBL/GenBank/DDBJ databases">
        <authorList>
            <person name="Ma L."/>
            <person name="Liu K.-W."/>
            <person name="Li Z."/>
            <person name="Hsiao Y.-Y."/>
            <person name="Qi Y."/>
            <person name="Fu T."/>
            <person name="Tang G."/>
            <person name="Zhang D."/>
            <person name="Sun W.-H."/>
            <person name="Liu D.-K."/>
            <person name="Li Y."/>
            <person name="Chen G.-Z."/>
            <person name="Liu X.-D."/>
            <person name="Liao X.-Y."/>
            <person name="Jiang Y.-T."/>
            <person name="Yu X."/>
            <person name="Hao Y."/>
            <person name="Huang J."/>
            <person name="Zhao X.-W."/>
            <person name="Ke S."/>
            <person name="Chen Y.-Y."/>
            <person name="Wu W.-L."/>
            <person name="Hsu J.-L."/>
            <person name="Lin Y.-F."/>
            <person name="Huang M.-D."/>
            <person name="Li C.-Y."/>
            <person name="Huang L."/>
            <person name="Wang Z.-W."/>
            <person name="Zhao X."/>
            <person name="Zhong W.-Y."/>
            <person name="Peng D.-H."/>
            <person name="Ahmad S."/>
            <person name="Lan S."/>
            <person name="Zhang J.-S."/>
            <person name="Tsai W.-C."/>
            <person name="Van De Peer Y."/>
            <person name="Liu Z.-J."/>
        </authorList>
    </citation>
    <scope>NUCLEOTIDE SEQUENCE</scope>
    <source>
        <strain evidence="8">CP</strain>
        <tissue evidence="8">Leaves</tissue>
    </source>
</reference>
<evidence type="ECO:0000256" key="4">
    <source>
        <dbReference type="ARBA" id="ARBA00022729"/>
    </source>
</evidence>
<keyword evidence="4" id="KW-0732">Signal</keyword>
<dbReference type="InterPro" id="IPR000490">
    <property type="entry name" value="Glyco_hydro_17"/>
</dbReference>
<reference evidence="8" key="1">
    <citation type="journal article" date="2023" name="Nat. Commun.">
        <title>Diploid and tetraploid genomes of Acorus and the evolution of monocots.</title>
        <authorList>
            <person name="Ma L."/>
            <person name="Liu K.W."/>
            <person name="Li Z."/>
            <person name="Hsiao Y.Y."/>
            <person name="Qi Y."/>
            <person name="Fu T."/>
            <person name="Tang G.D."/>
            <person name="Zhang D."/>
            <person name="Sun W.H."/>
            <person name="Liu D.K."/>
            <person name="Li Y."/>
            <person name="Chen G.Z."/>
            <person name="Liu X.D."/>
            <person name="Liao X.Y."/>
            <person name="Jiang Y.T."/>
            <person name="Yu X."/>
            <person name="Hao Y."/>
            <person name="Huang J."/>
            <person name="Zhao X.W."/>
            <person name="Ke S."/>
            <person name="Chen Y.Y."/>
            <person name="Wu W.L."/>
            <person name="Hsu J.L."/>
            <person name="Lin Y.F."/>
            <person name="Huang M.D."/>
            <person name="Li C.Y."/>
            <person name="Huang L."/>
            <person name="Wang Z.W."/>
            <person name="Zhao X."/>
            <person name="Zhong W.Y."/>
            <person name="Peng D.H."/>
            <person name="Ahmad S."/>
            <person name="Lan S."/>
            <person name="Zhang J.S."/>
            <person name="Tsai W.C."/>
            <person name="Van de Peer Y."/>
            <person name="Liu Z.J."/>
        </authorList>
    </citation>
    <scope>NUCLEOTIDE SEQUENCE</scope>
    <source>
        <strain evidence="8">CP</strain>
    </source>
</reference>
<dbReference type="InterPro" id="IPR017853">
    <property type="entry name" value="GH"/>
</dbReference>
<dbReference type="EMBL" id="JAUJYO010000011">
    <property type="protein sequence ID" value="KAK1303417.1"/>
    <property type="molecule type" value="Genomic_DNA"/>
</dbReference>
<evidence type="ECO:0000256" key="3">
    <source>
        <dbReference type="ARBA" id="ARBA00012780"/>
    </source>
</evidence>
<dbReference type="PANTHER" id="PTHR32227">
    <property type="entry name" value="GLUCAN ENDO-1,3-BETA-GLUCOSIDASE BG1-RELATED-RELATED"/>
    <property type="match status" value="1"/>
</dbReference>
<sequence length="431" mass="45493">MKPMAAASSFSSTYNYKCPLFFLLFFLGKAMSIGINYGQIANNLPTPDAVVPLLRSIGVSKVKLYDADPKVLKSFANTGVEFVVGLPNECVARVARDPAKALTWIRNFVQPHLPQTKITLITIGNEVLTGNDTSSLLDCLLPAMENVHAALVQLGLDSQVGVTSAHSLAVLETSYPPSAGAFKKDLAVRLGQILSFHTKTGSPFLINAYPYFAYKASPKQVSLDYVLFQTNDGVLDQATGAKYYNMLHAQVDAVHSAVDALHVVSGKGNVEIRVSETGWPSKGDSDEAGATPENAMKYNGNLIKMVSEKKGTPMRSGSPLEVYVFALFNENMKPGPTSERNYGLFKPDGTPAYQLGLGGGGGGGIAQVNGNGTTGGSSSGSGGGGGFSPGSSSTGYFTISAAETGVHIDWMSIGLLRGVVLASMSLFWLLL</sequence>
<evidence type="ECO:0000313" key="8">
    <source>
        <dbReference type="EMBL" id="KAK1303417.1"/>
    </source>
</evidence>
<evidence type="ECO:0000313" key="9">
    <source>
        <dbReference type="Proteomes" id="UP001180020"/>
    </source>
</evidence>
<dbReference type="FunFam" id="3.20.20.80:FF:000005">
    <property type="entry name" value="Glucan endo-1,3-beta-glucosidase 14"/>
    <property type="match status" value="1"/>
</dbReference>
<evidence type="ECO:0000256" key="7">
    <source>
        <dbReference type="RuleBase" id="RU004335"/>
    </source>
</evidence>
<keyword evidence="6" id="KW-0326">Glycosidase</keyword>
<dbReference type="EC" id="3.2.1.39" evidence="3"/>
<dbReference type="GO" id="GO:0005975">
    <property type="term" value="P:carbohydrate metabolic process"/>
    <property type="evidence" value="ECO:0007669"/>
    <property type="project" value="InterPro"/>
</dbReference>
<gene>
    <name evidence="8" type="ORF">QJS10_CPB11g00568</name>
</gene>
<organism evidence="8 9">
    <name type="scientific">Acorus calamus</name>
    <name type="common">Sweet flag</name>
    <dbReference type="NCBI Taxonomy" id="4465"/>
    <lineage>
        <taxon>Eukaryota</taxon>
        <taxon>Viridiplantae</taxon>
        <taxon>Streptophyta</taxon>
        <taxon>Embryophyta</taxon>
        <taxon>Tracheophyta</taxon>
        <taxon>Spermatophyta</taxon>
        <taxon>Magnoliopsida</taxon>
        <taxon>Liliopsida</taxon>
        <taxon>Acoraceae</taxon>
        <taxon>Acorus</taxon>
    </lineage>
</organism>
<evidence type="ECO:0000256" key="6">
    <source>
        <dbReference type="ARBA" id="ARBA00023295"/>
    </source>
</evidence>
<name>A0AAV9DQD6_ACOCL</name>
<keyword evidence="9" id="KW-1185">Reference proteome</keyword>
<dbReference type="Pfam" id="PF00332">
    <property type="entry name" value="Glyco_hydro_17"/>
    <property type="match status" value="1"/>
</dbReference>
<comment type="similarity">
    <text evidence="2 7">Belongs to the glycosyl hydrolase 17 family.</text>
</comment>
<evidence type="ECO:0000256" key="1">
    <source>
        <dbReference type="ARBA" id="ARBA00000382"/>
    </source>
</evidence>
<proteinExistence type="inferred from homology"/>
<keyword evidence="5" id="KW-0378">Hydrolase</keyword>
<dbReference type="InterPro" id="IPR044965">
    <property type="entry name" value="Glyco_hydro_17_plant"/>
</dbReference>
<dbReference type="Gene3D" id="3.20.20.80">
    <property type="entry name" value="Glycosidases"/>
    <property type="match status" value="1"/>
</dbReference>
<protein>
    <recommendedName>
        <fullName evidence="3">glucan endo-1,3-beta-D-glucosidase</fullName>
        <ecNumber evidence="3">3.2.1.39</ecNumber>
    </recommendedName>
</protein>
<evidence type="ECO:0000256" key="2">
    <source>
        <dbReference type="ARBA" id="ARBA00008773"/>
    </source>
</evidence>
<dbReference type="SUPFAM" id="SSF51445">
    <property type="entry name" value="(Trans)glycosidases"/>
    <property type="match status" value="1"/>
</dbReference>
<accession>A0AAV9DQD6</accession>
<comment type="catalytic activity">
    <reaction evidence="1">
        <text>Hydrolysis of (1-&gt;3)-beta-D-glucosidic linkages in (1-&gt;3)-beta-D-glucans.</text>
        <dbReference type="EC" id="3.2.1.39"/>
    </reaction>
</comment>
<dbReference type="AlphaFoldDB" id="A0AAV9DQD6"/>